<feature type="domain" description="Calcineurin-like phosphoesterase" evidence="5">
    <location>
        <begin position="6"/>
        <end position="201"/>
    </location>
</feature>
<keyword evidence="3" id="KW-0408">Iron</keyword>
<evidence type="ECO:0000256" key="4">
    <source>
        <dbReference type="ARBA" id="ARBA00025742"/>
    </source>
</evidence>
<dbReference type="PANTHER" id="PTHR42988">
    <property type="entry name" value="PHOSPHOHYDROLASE"/>
    <property type="match status" value="1"/>
</dbReference>
<dbReference type="InterPro" id="IPR029052">
    <property type="entry name" value="Metallo-depent_PP-like"/>
</dbReference>
<dbReference type="EMBL" id="RCHR01000002">
    <property type="protein sequence ID" value="RLL46986.1"/>
    <property type="molecule type" value="Genomic_DNA"/>
</dbReference>
<evidence type="ECO:0000259" key="5">
    <source>
        <dbReference type="Pfam" id="PF00149"/>
    </source>
</evidence>
<dbReference type="RefSeq" id="WP_121522237.1">
    <property type="nucleotide sequence ID" value="NZ_RCHR01000002.1"/>
</dbReference>
<evidence type="ECO:0000313" key="7">
    <source>
        <dbReference type="Proteomes" id="UP000270219"/>
    </source>
</evidence>
<dbReference type="PANTHER" id="PTHR42988:SF2">
    <property type="entry name" value="CYCLIC NUCLEOTIDE PHOSPHODIESTERASE CBUA0032-RELATED"/>
    <property type="match status" value="1"/>
</dbReference>
<evidence type="ECO:0000256" key="3">
    <source>
        <dbReference type="ARBA" id="ARBA00023004"/>
    </source>
</evidence>
<dbReference type="AlphaFoldDB" id="A0A498D8V4"/>
<accession>A0A498D8V4</accession>
<dbReference type="InterPro" id="IPR004843">
    <property type="entry name" value="Calcineurin-like_PHP"/>
</dbReference>
<dbReference type="Proteomes" id="UP000270219">
    <property type="component" value="Unassembled WGS sequence"/>
</dbReference>
<keyword evidence="2" id="KW-0378">Hydrolase</keyword>
<protein>
    <recommendedName>
        <fullName evidence="5">Calcineurin-like phosphoesterase domain-containing protein</fullName>
    </recommendedName>
</protein>
<keyword evidence="1" id="KW-0479">Metal-binding</keyword>
<organism evidence="6 7">
    <name type="scientific">Oceanobacillus piezotolerans</name>
    <dbReference type="NCBI Taxonomy" id="2448030"/>
    <lineage>
        <taxon>Bacteria</taxon>
        <taxon>Bacillati</taxon>
        <taxon>Bacillota</taxon>
        <taxon>Bacilli</taxon>
        <taxon>Bacillales</taxon>
        <taxon>Bacillaceae</taxon>
        <taxon>Oceanobacillus</taxon>
    </lineage>
</organism>
<keyword evidence="7" id="KW-1185">Reference proteome</keyword>
<dbReference type="GO" id="GO:0046872">
    <property type="term" value="F:metal ion binding"/>
    <property type="evidence" value="ECO:0007669"/>
    <property type="project" value="UniProtKB-KW"/>
</dbReference>
<dbReference type="Gene3D" id="3.60.21.10">
    <property type="match status" value="1"/>
</dbReference>
<gene>
    <name evidence="6" type="ORF">D8M04_07270</name>
</gene>
<evidence type="ECO:0000256" key="2">
    <source>
        <dbReference type="ARBA" id="ARBA00022801"/>
    </source>
</evidence>
<dbReference type="SUPFAM" id="SSF56300">
    <property type="entry name" value="Metallo-dependent phosphatases"/>
    <property type="match status" value="1"/>
</dbReference>
<reference evidence="6 7" key="1">
    <citation type="submission" date="2018-10" db="EMBL/GenBank/DDBJ databases">
        <title>Oceanobacillus sp. YLB-02 draft genome.</title>
        <authorList>
            <person name="Yu L."/>
        </authorList>
    </citation>
    <scope>NUCLEOTIDE SEQUENCE [LARGE SCALE GENOMIC DNA]</scope>
    <source>
        <strain evidence="6 7">YLB-02</strain>
    </source>
</reference>
<evidence type="ECO:0000256" key="1">
    <source>
        <dbReference type="ARBA" id="ARBA00022723"/>
    </source>
</evidence>
<dbReference type="GO" id="GO:0016787">
    <property type="term" value="F:hydrolase activity"/>
    <property type="evidence" value="ECO:0007669"/>
    <property type="project" value="UniProtKB-KW"/>
</dbReference>
<dbReference type="Pfam" id="PF00149">
    <property type="entry name" value="Metallophos"/>
    <property type="match status" value="1"/>
</dbReference>
<comment type="caution">
    <text evidence="6">The sequence shown here is derived from an EMBL/GenBank/DDBJ whole genome shotgun (WGS) entry which is preliminary data.</text>
</comment>
<comment type="similarity">
    <text evidence="4">Belongs to the cyclic nucleotide phosphodiesterase class-III family.</text>
</comment>
<name>A0A498D8V4_9BACI</name>
<dbReference type="InterPro" id="IPR050884">
    <property type="entry name" value="CNP_phosphodiesterase-III"/>
</dbReference>
<proteinExistence type="inferred from homology"/>
<dbReference type="OrthoDB" id="1645838at2"/>
<sequence>MFKMIGMGDLHFPSKNKQGELLSTEERKTRDTFYNYYMNEFFKQDADIYFSVGDITTSGDIPEFDDLYRMIRKYNRNFRQVLGNHDLLQYSRKEIYDRLNCKNNSFYENGDVILVYLETGREMDRKNFGGWISEEQKEWLSSMISKSGAKTLVIIAHHPVYNTTKNTVEDMHHVDPKTELWSVLEKKKDWIGIYINGHIHEDSIAKRNNWHFIQFCSVLDDPALRLFEFSKDTFSYQTHRLTDSEMKEKATCIGQFNEQFRLQEDGPGTEKERNLIIDLNRNLLVN</sequence>
<evidence type="ECO:0000313" key="6">
    <source>
        <dbReference type="EMBL" id="RLL46986.1"/>
    </source>
</evidence>